<reference evidence="2 3" key="1">
    <citation type="submission" date="2014-06" db="EMBL/GenBank/DDBJ databases">
        <authorList>
            <person name="Swart Estienne"/>
        </authorList>
    </citation>
    <scope>NUCLEOTIDE SEQUENCE [LARGE SCALE GENOMIC DNA]</scope>
    <source>
        <strain evidence="2 3">130c</strain>
    </source>
</reference>
<evidence type="ECO:0000313" key="2">
    <source>
        <dbReference type="EMBL" id="CDW82577.1"/>
    </source>
</evidence>
<protein>
    <submittedName>
        <fullName evidence="2">Uncharacterized protein</fullName>
    </submittedName>
</protein>
<gene>
    <name evidence="2" type="primary">Contig12360.g13190</name>
    <name evidence="2" type="ORF">STYLEM_11610</name>
</gene>
<dbReference type="InParanoid" id="A0A078AMF9"/>
<feature type="compositionally biased region" description="Polar residues" evidence="1">
    <location>
        <begin position="229"/>
        <end position="242"/>
    </location>
</feature>
<dbReference type="AlphaFoldDB" id="A0A078AMF9"/>
<feature type="compositionally biased region" description="Low complexity" evidence="1">
    <location>
        <begin position="80"/>
        <end position="90"/>
    </location>
</feature>
<dbReference type="EMBL" id="CCKQ01011041">
    <property type="protein sequence ID" value="CDW82577.1"/>
    <property type="molecule type" value="Genomic_DNA"/>
</dbReference>
<accession>A0A078AMF9</accession>
<feature type="region of interest" description="Disordered" evidence="1">
    <location>
        <begin position="229"/>
        <end position="312"/>
    </location>
</feature>
<evidence type="ECO:0000256" key="1">
    <source>
        <dbReference type="SAM" id="MobiDB-lite"/>
    </source>
</evidence>
<feature type="compositionally biased region" description="Basic residues" evidence="1">
    <location>
        <begin position="267"/>
        <end position="285"/>
    </location>
</feature>
<keyword evidence="3" id="KW-1185">Reference proteome</keyword>
<proteinExistence type="predicted"/>
<organism evidence="2 3">
    <name type="scientific">Stylonychia lemnae</name>
    <name type="common">Ciliate</name>
    <dbReference type="NCBI Taxonomy" id="5949"/>
    <lineage>
        <taxon>Eukaryota</taxon>
        <taxon>Sar</taxon>
        <taxon>Alveolata</taxon>
        <taxon>Ciliophora</taxon>
        <taxon>Intramacronucleata</taxon>
        <taxon>Spirotrichea</taxon>
        <taxon>Stichotrichia</taxon>
        <taxon>Sporadotrichida</taxon>
        <taxon>Oxytrichidae</taxon>
        <taxon>Stylonychinae</taxon>
        <taxon>Stylonychia</taxon>
    </lineage>
</organism>
<name>A0A078AMF9_STYLE</name>
<feature type="compositionally biased region" description="Polar residues" evidence="1">
    <location>
        <begin position="254"/>
        <end position="264"/>
    </location>
</feature>
<sequence length="408" mass="47829">MFYPMRFDWNNGFISKDNLELMRQMLKNLNFLPYDEFTNFEKISSELKSIVEMQNERNKRYQLKKKRDLNFKDTQRQFQSQRCQIQPSQSTKKENQSSYDNQVNQISSKTIPYQQQALINKAEKQIQDGESALQTKKLSLLQSNDRGNLIKNRVSFQIEQQNQQELVELLTETEEEQEDEIQNKIYNKQLSNIQSQDSRIDICGSQHDQIPNQLPQNESPLVSQFHQTQAVTSSKRLSSKNIVGSRRATRNQKSRNTQSCVSTNEKNKKRSSKASTKEKKKRLKKLKDQEITTQELVEEPQENQQLGQLEQTEQTEKIDNIMEQKENDEEMRVENMLKEEDNLDDFNQGQVAGKYYKLEFNGKSLLLLEAESLQNIRSLQIKYSDQSDPRHLVFQESTGNLIKVGLPI</sequence>
<evidence type="ECO:0000313" key="3">
    <source>
        <dbReference type="Proteomes" id="UP000039865"/>
    </source>
</evidence>
<dbReference type="Proteomes" id="UP000039865">
    <property type="component" value="Unassembled WGS sequence"/>
</dbReference>
<feature type="compositionally biased region" description="Low complexity" evidence="1">
    <location>
        <begin position="302"/>
        <end position="312"/>
    </location>
</feature>
<feature type="region of interest" description="Disordered" evidence="1">
    <location>
        <begin position="80"/>
        <end position="102"/>
    </location>
</feature>